<accession>A0A1Q2CXG5</accession>
<keyword evidence="3" id="KW-1185">Reference proteome</keyword>
<dbReference type="STRING" id="399497.BW733_08230"/>
<name>A0A1Q2CXG5_9ACTN</name>
<gene>
    <name evidence="2" type="ORF">BW733_08230</name>
</gene>
<proteinExistence type="predicted"/>
<feature type="compositionally biased region" description="Basic and acidic residues" evidence="1">
    <location>
        <begin position="340"/>
        <end position="359"/>
    </location>
</feature>
<dbReference type="AlphaFoldDB" id="A0A1Q2CXG5"/>
<feature type="region of interest" description="Disordered" evidence="1">
    <location>
        <begin position="294"/>
        <end position="314"/>
    </location>
</feature>
<protein>
    <submittedName>
        <fullName evidence="2">Uncharacterized protein</fullName>
    </submittedName>
</protein>
<reference evidence="2 3" key="1">
    <citation type="journal article" date="2008" name="Int. J. Syst. Evol. Microbiol.">
        <title>Tessaracoccus flavescens sp. nov., isolated from marine sediment.</title>
        <authorList>
            <person name="Lee D.W."/>
            <person name="Lee S.D."/>
        </authorList>
    </citation>
    <scope>NUCLEOTIDE SEQUENCE [LARGE SCALE GENOMIC DNA]</scope>
    <source>
        <strain evidence="2 3">SST-39T</strain>
    </source>
</reference>
<evidence type="ECO:0000256" key="1">
    <source>
        <dbReference type="SAM" id="MobiDB-lite"/>
    </source>
</evidence>
<sequence>MSLAVEPDGRDVIDEAVAQVASWLRHRPKAWDPRFDGNGFQTDRENSRDLLTLHHESKTGREFRFRLTEETRTQGVWRTQLTVSVPRAGDPWLALQVANSHGRWAAVPRLATNLLDTLRTRDGLSSVTSKPLIVSPGNAEDFLERLTDPERRGLYFVAGSDKAGIDFRAFAAQVGRWVTQVRGLGQMAVLTPEATAYVAEALGPSHSIAPWTIRTFHGDVDPAVRSDGFRHKWLTTDRLVRERDDVIQQLLGRIARRHASLTPRIEGYAAVDRVLRRLEDQTLVESITSVPLADPAHVKPHQTTSTADAGAAGAEPIVTPDTVEYLLEQAGATSVPEPPIDVRDRSDEDSRAVVDRAPETDPTDLAPRERQAALQAQLAQARAVLDVVRTSLGLDDLTPESLTALAARAAHVDAVQANVSVFQSQLAERDSRESELEARVSALQAAYDNTQLDARVAGDAASQLRDENAYLKRRLAELKDFEAAYGAIPNEAYTVYPDSFADLLERCGEFEQAGVLFTGNENEVLVLDEHDTLGNAVHAAWDGYLALADYLRARSSGLCSTGVREYFRETPNGYRSMPTNKFGGKETKATMERWGDLREFPVPIEADASGHAVMEAHFKLAPIGMVSPRMYFLDCYATTGKVYVGYIGAHLTNTMS</sequence>
<dbReference type="Proteomes" id="UP000188235">
    <property type="component" value="Chromosome"/>
</dbReference>
<organism evidence="2 3">
    <name type="scientific">Tessaracoccus flavescens</name>
    <dbReference type="NCBI Taxonomy" id="399497"/>
    <lineage>
        <taxon>Bacteria</taxon>
        <taxon>Bacillati</taxon>
        <taxon>Actinomycetota</taxon>
        <taxon>Actinomycetes</taxon>
        <taxon>Propionibacteriales</taxon>
        <taxon>Propionibacteriaceae</taxon>
        <taxon>Tessaracoccus</taxon>
    </lineage>
</organism>
<dbReference type="KEGG" id="tfa:BW733_08230"/>
<evidence type="ECO:0000313" key="3">
    <source>
        <dbReference type="Proteomes" id="UP000188235"/>
    </source>
</evidence>
<evidence type="ECO:0000313" key="2">
    <source>
        <dbReference type="EMBL" id="AQP50816.1"/>
    </source>
</evidence>
<feature type="region of interest" description="Disordered" evidence="1">
    <location>
        <begin position="330"/>
        <end position="367"/>
    </location>
</feature>
<dbReference type="EMBL" id="CP019607">
    <property type="protein sequence ID" value="AQP50816.1"/>
    <property type="molecule type" value="Genomic_DNA"/>
</dbReference>